<dbReference type="Ensembl" id="ENSTRUT00000089705.1">
    <property type="protein sequence ID" value="ENSTRUP00000063159.1"/>
    <property type="gene ID" value="ENSTRUG00000032528.1"/>
</dbReference>
<keyword evidence="3" id="KW-1185">Reference proteome</keyword>
<reference evidence="2" key="2">
    <citation type="submission" date="2025-08" db="UniProtKB">
        <authorList>
            <consortium name="Ensembl"/>
        </authorList>
    </citation>
    <scope>IDENTIFICATION</scope>
</reference>
<organism evidence="2 3">
    <name type="scientific">Takifugu rubripes</name>
    <name type="common">Japanese pufferfish</name>
    <name type="synonym">Fugu rubripes</name>
    <dbReference type="NCBI Taxonomy" id="31033"/>
    <lineage>
        <taxon>Eukaryota</taxon>
        <taxon>Metazoa</taxon>
        <taxon>Chordata</taxon>
        <taxon>Craniata</taxon>
        <taxon>Vertebrata</taxon>
        <taxon>Euteleostomi</taxon>
        <taxon>Actinopterygii</taxon>
        <taxon>Neopterygii</taxon>
        <taxon>Teleostei</taxon>
        <taxon>Neoteleostei</taxon>
        <taxon>Acanthomorphata</taxon>
        <taxon>Eupercaria</taxon>
        <taxon>Tetraodontiformes</taxon>
        <taxon>Tetradontoidea</taxon>
        <taxon>Tetraodontidae</taxon>
        <taxon>Takifugu</taxon>
    </lineage>
</organism>
<feature type="domain" description="Fibronectin type-III" evidence="1">
    <location>
        <begin position="16"/>
        <end position="107"/>
    </location>
</feature>
<evidence type="ECO:0000313" key="2">
    <source>
        <dbReference type="Ensembl" id="ENSTRUP00000063159.1"/>
    </source>
</evidence>
<dbReference type="InterPro" id="IPR036116">
    <property type="entry name" value="FN3_sf"/>
</dbReference>
<dbReference type="Gene3D" id="2.60.40.10">
    <property type="entry name" value="Immunoglobulins"/>
    <property type="match status" value="3"/>
</dbReference>
<feature type="domain" description="Fibronectin type-III" evidence="1">
    <location>
        <begin position="463"/>
        <end position="551"/>
    </location>
</feature>
<proteinExistence type="predicted"/>
<name>A0A674MQ79_TAKRU</name>
<protein>
    <recommendedName>
        <fullName evidence="1">Fibronectin type-III domain-containing protein</fullName>
    </recommendedName>
</protein>
<dbReference type="Pfam" id="PF00041">
    <property type="entry name" value="fn3"/>
    <property type="match status" value="1"/>
</dbReference>
<feature type="domain" description="Fibronectin type-III" evidence="1">
    <location>
        <begin position="165"/>
        <end position="251"/>
    </location>
</feature>
<reference evidence="2 3" key="1">
    <citation type="journal article" date="2011" name="Genome Biol. Evol.">
        <title>Integration of the genetic map and genome assembly of fugu facilitates insights into distinct features of genome evolution in teleosts and mammals.</title>
        <authorList>
            <person name="Kai W."/>
            <person name="Kikuchi K."/>
            <person name="Tohari S."/>
            <person name="Chew A.K."/>
            <person name="Tay A."/>
            <person name="Fujiwara A."/>
            <person name="Hosoya S."/>
            <person name="Suetake H."/>
            <person name="Naruse K."/>
            <person name="Brenner S."/>
            <person name="Suzuki Y."/>
            <person name="Venkatesh B."/>
        </authorList>
    </citation>
    <scope>NUCLEOTIDE SEQUENCE [LARGE SCALE GENOMIC DNA]</scope>
</reference>
<dbReference type="CDD" id="cd00063">
    <property type="entry name" value="FN3"/>
    <property type="match status" value="2"/>
</dbReference>
<dbReference type="OMA" id="TSIKFEW"/>
<dbReference type="SUPFAM" id="SSF49265">
    <property type="entry name" value="Fibronectin type III"/>
    <property type="match status" value="4"/>
</dbReference>
<dbReference type="AlphaFoldDB" id="A0A674MQ79"/>
<dbReference type="InterPro" id="IPR003961">
    <property type="entry name" value="FN3_dom"/>
</dbReference>
<evidence type="ECO:0000313" key="3">
    <source>
        <dbReference type="Proteomes" id="UP000005226"/>
    </source>
</evidence>
<dbReference type="PANTHER" id="PTHR47135:SF1">
    <property type="entry name" value="FIBRONECTIN TYPE III DOMAIN-CONTAINING PROTEIN 7"/>
    <property type="match status" value="1"/>
</dbReference>
<accession>A0A674MQ79</accession>
<dbReference type="PANTHER" id="PTHR47135">
    <property type="entry name" value="FIBRONECTIN TYPE III DOMAIN-CONTAINING PROTEIN 7"/>
    <property type="match status" value="1"/>
</dbReference>
<dbReference type="GeneTree" id="ENSGT00980000198596"/>
<reference evidence="2" key="3">
    <citation type="submission" date="2025-09" db="UniProtKB">
        <authorList>
            <consortium name="Ensembl"/>
        </authorList>
    </citation>
    <scope>IDENTIFICATION</scope>
</reference>
<dbReference type="PROSITE" id="PS50853">
    <property type="entry name" value="FN3"/>
    <property type="match status" value="3"/>
</dbReference>
<sequence>VKSISWLKCLSSFPTVPSTSQITFSRAISSTSISFEWSNVTGADSYILFVEKLFSSPLEQFNWTFTALSGQIEGLAPSTTYNCYLYSSNSAGRGAKSNTKTIMTLTVTDSDPVKAPVIRNTSATSMDISNLEPCSSYTMGVSSVNVFLVPGEPYNISYSTSIPCAPTNVSVSVDCSHDSARFNWTASIGVVFYITVAEDADGNIHSCNSMGTNCLVEGLRCGQKYNASIIGTNLNCNSTASEGVTFTTGMSTNHQPTGVYTTTLEEANGARLTCTSNTVNNCNITSLPCGRKYNVTVTYNDGTCSSSSTQIRMDSVPADNYTTKISRAVGQPLHCNSTDMQCTAEGLVCGSSYVVNVFSITGTCISLPMPCPPTNVTAPCSPLNVSSRLICSTNTAQVSWAASANAATYTVTAGSEGQTITCNSPSTNCTLSNLVCGRYPLYFYTKKQFSNSHFISSFSVPCAPANISTNLLCGTNDLVVNWSSSSVPLNYSVKVVALAGNISSLTCDTKHANCSLSGLQCGQTYNVSVKASSKSCSGPYNDGNEIRTTIFSFASQGATSYTARVTGPHGFSKTCSSSNLTCFVSDLQCASQYNVTVTAQDGHCTSSTTHTVISTGGDYNILQLFS</sequence>
<evidence type="ECO:0000259" key="1">
    <source>
        <dbReference type="PROSITE" id="PS50853"/>
    </source>
</evidence>
<dbReference type="Proteomes" id="UP000005226">
    <property type="component" value="Chromosome 22"/>
</dbReference>
<dbReference type="InterPro" id="IPR013783">
    <property type="entry name" value="Ig-like_fold"/>
</dbReference>
<dbReference type="SMART" id="SM00060">
    <property type="entry name" value="FN3"/>
    <property type="match status" value="3"/>
</dbReference>